<evidence type="ECO:0000313" key="2">
    <source>
        <dbReference type="EMBL" id="TKX22997.1"/>
    </source>
</evidence>
<organism evidence="2 3">
    <name type="scientific">Elsinoe australis</name>
    <dbReference type="NCBI Taxonomy" id="40998"/>
    <lineage>
        <taxon>Eukaryota</taxon>
        <taxon>Fungi</taxon>
        <taxon>Dikarya</taxon>
        <taxon>Ascomycota</taxon>
        <taxon>Pezizomycotina</taxon>
        <taxon>Dothideomycetes</taxon>
        <taxon>Dothideomycetidae</taxon>
        <taxon>Myriangiales</taxon>
        <taxon>Elsinoaceae</taxon>
        <taxon>Elsinoe</taxon>
    </lineage>
</organism>
<proteinExistence type="predicted"/>
<name>A0A4U7B6A4_9PEZI</name>
<dbReference type="AlphaFoldDB" id="A0A4U7B6A4"/>
<dbReference type="EMBL" id="PTQR01000059">
    <property type="protein sequence ID" value="TKX22997.1"/>
    <property type="molecule type" value="Genomic_DNA"/>
</dbReference>
<gene>
    <name evidence="2" type="ORF">C1H76_4736</name>
</gene>
<dbReference type="Proteomes" id="UP000308133">
    <property type="component" value="Unassembled WGS sequence"/>
</dbReference>
<evidence type="ECO:0000313" key="3">
    <source>
        <dbReference type="Proteomes" id="UP000308133"/>
    </source>
</evidence>
<feature type="compositionally biased region" description="Low complexity" evidence="1">
    <location>
        <begin position="378"/>
        <end position="406"/>
    </location>
</feature>
<sequence>MASKGDPSKVPTMPSRPVDPLTSLPFAPIEPDVVELVYRADQGWFLQSFAGFLYFCSKEISEFKTGPMAVTLGMKIQCPDRHASSVYTHIYSRWAETTTIAGEVLQHLCHESGHGQNLKLSACRALCEGRKGLANGTPLDEIKSQMLKSLEGPEPEVEDAVKHYWQIACLDEPPALTGHWTYAVPVPWKDSQGDTNSREVIVADVPEDIISPPTMHAVRYIRPLPPAKDEVLDRIIGRKTREINSNIYAAYLTKVRARQRFVARADLDIVHQFYQPRPQNGIPLGRNSQGAVLIKSAALSLPKGVKRSIEVGYSDEAHRTSRRRKTYQDEFYEGYTSSFPYPTSSTFVRPSGPPPTSSDPRLQATRYHRSAPTAPVATTTTTNTTTTTSTTTDTNTTTNTDTTTTADTTTTNLEENVDPLGLMEEHGNEQYFGVDPRLDAEARQQRALASAEMAHIQCKLDLRYELVHLFAKYSRANPRHVPDPELRQLLNLKDHT</sequence>
<accession>A0A4U7B6A4</accession>
<protein>
    <submittedName>
        <fullName evidence="2">Uncharacterized protein</fullName>
    </submittedName>
</protein>
<comment type="caution">
    <text evidence="2">The sequence shown here is derived from an EMBL/GenBank/DDBJ whole genome shotgun (WGS) entry which is preliminary data.</text>
</comment>
<evidence type="ECO:0000256" key="1">
    <source>
        <dbReference type="SAM" id="MobiDB-lite"/>
    </source>
</evidence>
<reference evidence="2 3" key="1">
    <citation type="submission" date="2018-02" db="EMBL/GenBank/DDBJ databases">
        <title>Draft genome sequences of Elsinoe sp., causing black scab on jojoba.</title>
        <authorList>
            <person name="Stodart B."/>
            <person name="Jeffress S."/>
            <person name="Ash G."/>
            <person name="Arun Chinnappa K."/>
        </authorList>
    </citation>
    <scope>NUCLEOTIDE SEQUENCE [LARGE SCALE GENOMIC DNA]</scope>
    <source>
        <strain evidence="2 3">Hillstone_2</strain>
    </source>
</reference>
<feature type="region of interest" description="Disordered" evidence="1">
    <location>
        <begin position="343"/>
        <end position="406"/>
    </location>
</feature>